<proteinExistence type="predicted"/>
<dbReference type="EMBL" id="JAACNO010001764">
    <property type="protein sequence ID" value="KAF4137706.1"/>
    <property type="molecule type" value="Genomic_DNA"/>
</dbReference>
<dbReference type="EMBL" id="WSZM01000434">
    <property type="protein sequence ID" value="KAF4033209.1"/>
    <property type="molecule type" value="Genomic_DNA"/>
</dbReference>
<protein>
    <submittedName>
        <fullName evidence="1">Uncharacterized protein</fullName>
    </submittedName>
</protein>
<dbReference type="Proteomes" id="UP000704712">
    <property type="component" value="Unassembled WGS sequence"/>
</dbReference>
<reference evidence="1" key="1">
    <citation type="submission" date="2020-04" db="EMBL/GenBank/DDBJ databases">
        <title>Hybrid Assembly of Korean Phytophthora infestans isolates.</title>
        <authorList>
            <person name="Prokchorchik M."/>
            <person name="Lee Y."/>
            <person name="Seo J."/>
            <person name="Cho J.-H."/>
            <person name="Park Y.-E."/>
            <person name="Jang D.-C."/>
            <person name="Im J.-S."/>
            <person name="Choi J.-G."/>
            <person name="Park H.-J."/>
            <person name="Lee G.-B."/>
            <person name="Lee Y.-G."/>
            <person name="Hong S.-Y."/>
            <person name="Cho K."/>
            <person name="Sohn K.H."/>
        </authorList>
    </citation>
    <scope>NUCLEOTIDE SEQUENCE</scope>
    <source>
        <strain evidence="1">KR_1_A1</strain>
        <strain evidence="2">KR_2_A2</strain>
    </source>
</reference>
<organism evidence="1 3">
    <name type="scientific">Phytophthora infestans</name>
    <name type="common">Potato late blight agent</name>
    <name type="synonym">Botrytis infestans</name>
    <dbReference type="NCBI Taxonomy" id="4787"/>
    <lineage>
        <taxon>Eukaryota</taxon>
        <taxon>Sar</taxon>
        <taxon>Stramenopiles</taxon>
        <taxon>Oomycota</taxon>
        <taxon>Peronosporomycetes</taxon>
        <taxon>Peronosporales</taxon>
        <taxon>Peronosporaceae</taxon>
        <taxon>Phytophthora</taxon>
    </lineage>
</organism>
<keyword evidence="3" id="KW-1185">Reference proteome</keyword>
<sequence>MSVRAWAPVAVVFEPQARRCSDWRCSASSSAPPASLSDLWTQACLPPPRVSVRSVDSSLSAAVAGFLPSSPLETPARFATCESSDL</sequence>
<evidence type="ECO:0000313" key="3">
    <source>
        <dbReference type="Proteomes" id="UP000602510"/>
    </source>
</evidence>
<evidence type="ECO:0000313" key="2">
    <source>
        <dbReference type="EMBL" id="KAF4137706.1"/>
    </source>
</evidence>
<gene>
    <name evidence="1" type="ORF">GN244_ATG14906</name>
    <name evidence="2" type="ORF">GN958_ATG13107</name>
</gene>
<comment type="caution">
    <text evidence="1">The sequence shown here is derived from an EMBL/GenBank/DDBJ whole genome shotgun (WGS) entry which is preliminary data.</text>
</comment>
<evidence type="ECO:0000313" key="1">
    <source>
        <dbReference type="EMBL" id="KAF4033209.1"/>
    </source>
</evidence>
<name>A0A833SWT4_PHYIN</name>
<accession>A0A833SWT4</accession>
<dbReference type="AlphaFoldDB" id="A0A833SWT4"/>
<dbReference type="Proteomes" id="UP000602510">
    <property type="component" value="Unassembled WGS sequence"/>
</dbReference>